<feature type="non-terminal residue" evidence="1">
    <location>
        <position position="1"/>
    </location>
</feature>
<proteinExistence type="predicted"/>
<sequence>SNSKVALLIRIGKSIQEILKKPDVRILITNAFWDKSREFLGSISGQLKKPYFKDNFGITLPYDTKDKLTVSTRRRKELTEPTIDTGGVEKGKTGSHYDIIIWDDLVCRENIGTPEQLMKPVTYYKDCLDLLEPNGVGIMIGTRWDDNDIYGQIDDKKNNFGNQFKIYKTKALDPGKVRVKEKDGIITPYVTPDAKFIFPKKFNEEQLCQLYEDKGQYAFYAQYFNETVDDEHATFKKSWLENRWKDKDIAGQPVDHYLVVDPAISEEKHSDFTGFSLNKVAPDGKWRIQTRRIKTNNPDKIIDTIFWYLTNYPILKLGVETVAYQKALAHYIRKRMEETNKFVTIVELKPDSQVSKEMRIKALQPYVEFGHLLTHEEDDDLREEFRRFPRAKHDDLIDPTAYMLQMDIYPPNEQKKVETNPNSMQSIRDWAVGAAAVKEDIIGNEYVEDNYISPYHN</sequence>
<name>A0A0F9BF10_9ZZZZ</name>
<evidence type="ECO:0008006" key="2">
    <source>
        <dbReference type="Google" id="ProtNLM"/>
    </source>
</evidence>
<protein>
    <recommendedName>
        <fullName evidence="2">Terminase large subunit gp17-like C-terminal domain-containing protein</fullName>
    </recommendedName>
</protein>
<evidence type="ECO:0000313" key="1">
    <source>
        <dbReference type="EMBL" id="KKL20305.1"/>
    </source>
</evidence>
<gene>
    <name evidence="1" type="ORF">LCGC14_2456780</name>
</gene>
<organism evidence="1">
    <name type="scientific">marine sediment metagenome</name>
    <dbReference type="NCBI Taxonomy" id="412755"/>
    <lineage>
        <taxon>unclassified sequences</taxon>
        <taxon>metagenomes</taxon>
        <taxon>ecological metagenomes</taxon>
    </lineage>
</organism>
<reference evidence="1" key="1">
    <citation type="journal article" date="2015" name="Nature">
        <title>Complex archaea that bridge the gap between prokaryotes and eukaryotes.</title>
        <authorList>
            <person name="Spang A."/>
            <person name="Saw J.H."/>
            <person name="Jorgensen S.L."/>
            <person name="Zaremba-Niedzwiedzka K."/>
            <person name="Martijn J."/>
            <person name="Lind A.E."/>
            <person name="van Eijk R."/>
            <person name="Schleper C."/>
            <person name="Guy L."/>
            <person name="Ettema T.J."/>
        </authorList>
    </citation>
    <scope>NUCLEOTIDE SEQUENCE</scope>
</reference>
<dbReference type="Gene3D" id="3.30.420.240">
    <property type="match status" value="1"/>
</dbReference>
<dbReference type="AlphaFoldDB" id="A0A0F9BF10"/>
<dbReference type="EMBL" id="LAZR01038149">
    <property type="protein sequence ID" value="KKL20305.1"/>
    <property type="molecule type" value="Genomic_DNA"/>
</dbReference>
<accession>A0A0F9BF10</accession>
<comment type="caution">
    <text evidence="1">The sequence shown here is derived from an EMBL/GenBank/DDBJ whole genome shotgun (WGS) entry which is preliminary data.</text>
</comment>